<reference evidence="3 4" key="1">
    <citation type="submission" date="2016-07" db="EMBL/GenBank/DDBJ databases">
        <title>Pervasive Adenine N6-methylation of Active Genes in Fungi.</title>
        <authorList>
            <consortium name="DOE Joint Genome Institute"/>
            <person name="Mondo S.J."/>
            <person name="Dannebaum R.O."/>
            <person name="Kuo R.C."/>
            <person name="Labutti K."/>
            <person name="Haridas S."/>
            <person name="Kuo A."/>
            <person name="Salamov A."/>
            <person name="Ahrendt S.R."/>
            <person name="Lipzen A."/>
            <person name="Sullivan W."/>
            <person name="Andreopoulos W.B."/>
            <person name="Clum A."/>
            <person name="Lindquist E."/>
            <person name="Daum C."/>
            <person name="Ramamoorthy G.K."/>
            <person name="Gryganskyi A."/>
            <person name="Culley D."/>
            <person name="Magnuson J.K."/>
            <person name="James T.Y."/>
            <person name="O'Malley M.A."/>
            <person name="Stajich J.E."/>
            <person name="Spatafora J.W."/>
            <person name="Visel A."/>
            <person name="Grigoriev I.V."/>
        </authorList>
    </citation>
    <scope>NUCLEOTIDE SEQUENCE [LARGE SCALE GENOMIC DNA]</scope>
    <source>
        <strain evidence="3 4">NRRL 3301</strain>
    </source>
</reference>
<dbReference type="GO" id="GO:0005737">
    <property type="term" value="C:cytoplasm"/>
    <property type="evidence" value="ECO:0007669"/>
    <property type="project" value="TreeGrafter"/>
</dbReference>
<keyword evidence="1" id="KW-0378">Hydrolase</keyword>
<dbReference type="Pfam" id="PF03959">
    <property type="entry name" value="FSH1"/>
    <property type="match status" value="1"/>
</dbReference>
<dbReference type="InterPro" id="IPR029058">
    <property type="entry name" value="AB_hydrolase_fold"/>
</dbReference>
<evidence type="ECO:0000259" key="2">
    <source>
        <dbReference type="Pfam" id="PF03959"/>
    </source>
</evidence>
<dbReference type="SUPFAM" id="SSF53474">
    <property type="entry name" value="alpha/beta-Hydrolases"/>
    <property type="match status" value="1"/>
</dbReference>
<dbReference type="OrthoDB" id="414698at2759"/>
<evidence type="ECO:0000313" key="3">
    <source>
        <dbReference type="EMBL" id="ORX57405.1"/>
    </source>
</evidence>
<dbReference type="Gene3D" id="3.40.50.1820">
    <property type="entry name" value="alpha/beta hydrolase"/>
    <property type="match status" value="1"/>
</dbReference>
<feature type="domain" description="Serine hydrolase" evidence="2">
    <location>
        <begin position="2"/>
        <end position="207"/>
    </location>
</feature>
<dbReference type="GO" id="GO:0016787">
    <property type="term" value="F:hydrolase activity"/>
    <property type="evidence" value="ECO:0007669"/>
    <property type="project" value="UniProtKB-KW"/>
</dbReference>
<proteinExistence type="predicted"/>
<comment type="caution">
    <text evidence="3">The sequence shown here is derived from an EMBL/GenBank/DDBJ whole genome shotgun (WGS) entry which is preliminary data.</text>
</comment>
<sequence length="218" mass="24014">MSQNGTIFRKKTAVIRKKLDKIADLVYITAPHLSLHPDHTSEALREAAADPTAPEELKPFGWWLPSDGEQFEGLDESMTLLKKVLIEQGPFDGVFGFSQGAALASMLTAMMDDRSLAPEYIPEDFAHPTFRFAMVSASFIAENKPLARRLFLGDKSISTPSLHMIGEKDTLIVPERMEKLAGAFDQPQLLVHAGGHVVPSNAPSRNTIMEFVSSFTTN</sequence>
<dbReference type="GO" id="GO:0005634">
    <property type="term" value="C:nucleus"/>
    <property type="evidence" value="ECO:0007669"/>
    <property type="project" value="TreeGrafter"/>
</dbReference>
<organism evidence="3 4">
    <name type="scientific">Hesseltinella vesiculosa</name>
    <dbReference type="NCBI Taxonomy" id="101127"/>
    <lineage>
        <taxon>Eukaryota</taxon>
        <taxon>Fungi</taxon>
        <taxon>Fungi incertae sedis</taxon>
        <taxon>Mucoromycota</taxon>
        <taxon>Mucoromycotina</taxon>
        <taxon>Mucoromycetes</taxon>
        <taxon>Mucorales</taxon>
        <taxon>Cunninghamellaceae</taxon>
        <taxon>Hesseltinella</taxon>
    </lineage>
</organism>
<evidence type="ECO:0000313" key="4">
    <source>
        <dbReference type="Proteomes" id="UP000242146"/>
    </source>
</evidence>
<dbReference type="Proteomes" id="UP000242146">
    <property type="component" value="Unassembled WGS sequence"/>
</dbReference>
<keyword evidence="4" id="KW-1185">Reference proteome</keyword>
<accession>A0A1X2GMT3</accession>
<gene>
    <name evidence="3" type="ORF">DM01DRAFT_1334031</name>
</gene>
<dbReference type="PANTHER" id="PTHR48070">
    <property type="entry name" value="ESTERASE OVCA2"/>
    <property type="match status" value="1"/>
</dbReference>
<evidence type="ECO:0000256" key="1">
    <source>
        <dbReference type="ARBA" id="ARBA00022801"/>
    </source>
</evidence>
<dbReference type="InterPro" id="IPR005645">
    <property type="entry name" value="FSH-like_dom"/>
</dbReference>
<name>A0A1X2GMT3_9FUNG</name>
<dbReference type="STRING" id="101127.A0A1X2GMT3"/>
<dbReference type="EMBL" id="MCGT01000008">
    <property type="protein sequence ID" value="ORX57405.1"/>
    <property type="molecule type" value="Genomic_DNA"/>
</dbReference>
<dbReference type="AlphaFoldDB" id="A0A1X2GMT3"/>
<dbReference type="PANTHER" id="PTHR48070:SF6">
    <property type="entry name" value="ESTERASE OVCA2"/>
    <property type="match status" value="1"/>
</dbReference>
<protein>
    <recommendedName>
        <fullName evidence="2">Serine hydrolase domain-containing protein</fullName>
    </recommendedName>
</protein>
<dbReference type="InterPro" id="IPR050593">
    <property type="entry name" value="LovG"/>
</dbReference>